<gene>
    <name evidence="2" type="ORF">EJP82_20460</name>
</gene>
<dbReference type="RefSeq" id="WP_127193907.1">
    <property type="nucleotide sequence ID" value="NZ_RZNY01000020.1"/>
</dbReference>
<dbReference type="GO" id="GO:0003677">
    <property type="term" value="F:DNA binding"/>
    <property type="evidence" value="ECO:0007669"/>
    <property type="project" value="UniProtKB-KW"/>
</dbReference>
<dbReference type="SUPFAM" id="SSF46785">
    <property type="entry name" value="Winged helix' DNA-binding domain"/>
    <property type="match status" value="1"/>
</dbReference>
<comment type="caution">
    <text evidence="2">The sequence shown here is derived from an EMBL/GenBank/DDBJ whole genome shotgun (WGS) entry which is preliminary data.</text>
</comment>
<protein>
    <submittedName>
        <fullName evidence="2">ArsR family transcriptional regulator</fullName>
    </submittedName>
</protein>
<keyword evidence="1" id="KW-0238">DNA-binding</keyword>
<evidence type="ECO:0000313" key="2">
    <source>
        <dbReference type="EMBL" id="RUT43328.1"/>
    </source>
</evidence>
<accession>A0A3S1DKE9</accession>
<dbReference type="AlphaFoldDB" id="A0A3S1DKE9"/>
<dbReference type="EMBL" id="RZNY01000020">
    <property type="protein sequence ID" value="RUT43328.1"/>
    <property type="molecule type" value="Genomic_DNA"/>
</dbReference>
<sequence>MEQMILTSLEDIRVYSDPYRLQIMNTFFNMDRPATVKEIADELGEVPAKVHYHVKKLEKVGLLKLVSTKNIKGIIAKYYLPFDGDIQIKHADASLPVQKMIISESQKLINNIFEQKKARFLGFVGSSEKPFGQLADLALYMTKEESEELIQKIREMCAPFEDKRENLAKHDFFLSLVKDPGPVKEADEKDNEPS</sequence>
<organism evidence="2 3">
    <name type="scientific">Paenibacillus anaericanus</name>
    <dbReference type="NCBI Taxonomy" id="170367"/>
    <lineage>
        <taxon>Bacteria</taxon>
        <taxon>Bacillati</taxon>
        <taxon>Bacillota</taxon>
        <taxon>Bacilli</taxon>
        <taxon>Bacillales</taxon>
        <taxon>Paenibacillaceae</taxon>
        <taxon>Paenibacillus</taxon>
    </lineage>
</organism>
<dbReference type="InterPro" id="IPR036390">
    <property type="entry name" value="WH_DNA-bd_sf"/>
</dbReference>
<dbReference type="CDD" id="cd00090">
    <property type="entry name" value="HTH_ARSR"/>
    <property type="match status" value="1"/>
</dbReference>
<reference evidence="2 3" key="1">
    <citation type="submission" date="2018-12" db="EMBL/GenBank/DDBJ databases">
        <authorList>
            <person name="Sun L."/>
            <person name="Chen Z."/>
        </authorList>
    </citation>
    <scope>NUCLEOTIDE SEQUENCE [LARGE SCALE GENOMIC DNA]</scope>
    <source>
        <strain evidence="2 3">DSM 15890</strain>
    </source>
</reference>
<keyword evidence="3" id="KW-1185">Reference proteome</keyword>
<dbReference type="InterPro" id="IPR036388">
    <property type="entry name" value="WH-like_DNA-bd_sf"/>
</dbReference>
<dbReference type="Proteomes" id="UP000279446">
    <property type="component" value="Unassembled WGS sequence"/>
</dbReference>
<name>A0A3S1DKE9_9BACL</name>
<dbReference type="InterPro" id="IPR011991">
    <property type="entry name" value="ArsR-like_HTH"/>
</dbReference>
<evidence type="ECO:0000256" key="1">
    <source>
        <dbReference type="ARBA" id="ARBA00023125"/>
    </source>
</evidence>
<dbReference type="Gene3D" id="1.10.10.10">
    <property type="entry name" value="Winged helix-like DNA-binding domain superfamily/Winged helix DNA-binding domain"/>
    <property type="match status" value="1"/>
</dbReference>
<dbReference type="OrthoDB" id="9788770at2"/>
<dbReference type="Pfam" id="PF12840">
    <property type="entry name" value="HTH_20"/>
    <property type="match status" value="1"/>
</dbReference>
<evidence type="ECO:0000313" key="3">
    <source>
        <dbReference type="Proteomes" id="UP000279446"/>
    </source>
</evidence>
<proteinExistence type="predicted"/>